<protein>
    <submittedName>
        <fullName evidence="2">Uncharacterized protein</fullName>
    </submittedName>
</protein>
<accession>A0AAV7RY91</accession>
<evidence type="ECO:0000313" key="2">
    <source>
        <dbReference type="EMBL" id="KAJ1155915.1"/>
    </source>
</evidence>
<evidence type="ECO:0000256" key="1">
    <source>
        <dbReference type="SAM" id="MobiDB-lite"/>
    </source>
</evidence>
<keyword evidence="3" id="KW-1185">Reference proteome</keyword>
<comment type="caution">
    <text evidence="2">The sequence shown here is derived from an EMBL/GenBank/DDBJ whole genome shotgun (WGS) entry which is preliminary data.</text>
</comment>
<sequence>MERNPPAPKSRHSRARCVRKGGGVTTEAATHAPDLEHLIQERREAIQSEAAISASPVASESETEISQPPSDRPATPDWLSELGFPECPPVTPATVDKLF</sequence>
<reference evidence="2" key="1">
    <citation type="journal article" date="2022" name="bioRxiv">
        <title>Sequencing and chromosome-scale assembly of the giantPleurodeles waltlgenome.</title>
        <authorList>
            <person name="Brown T."/>
            <person name="Elewa A."/>
            <person name="Iarovenko S."/>
            <person name="Subramanian E."/>
            <person name="Araus A.J."/>
            <person name="Petzold A."/>
            <person name="Susuki M."/>
            <person name="Suzuki K.-i.T."/>
            <person name="Hayashi T."/>
            <person name="Toyoda A."/>
            <person name="Oliveira C."/>
            <person name="Osipova E."/>
            <person name="Leigh N.D."/>
            <person name="Simon A."/>
            <person name="Yun M.H."/>
        </authorList>
    </citation>
    <scope>NUCLEOTIDE SEQUENCE</scope>
    <source>
        <strain evidence="2">20211129_DDA</strain>
        <tissue evidence="2">Liver</tissue>
    </source>
</reference>
<dbReference type="Proteomes" id="UP001066276">
    <property type="component" value="Chromosome 5"/>
</dbReference>
<proteinExistence type="predicted"/>
<dbReference type="EMBL" id="JANPWB010000009">
    <property type="protein sequence ID" value="KAJ1155915.1"/>
    <property type="molecule type" value="Genomic_DNA"/>
</dbReference>
<feature type="compositionally biased region" description="Polar residues" evidence="1">
    <location>
        <begin position="56"/>
        <end position="69"/>
    </location>
</feature>
<organism evidence="2 3">
    <name type="scientific">Pleurodeles waltl</name>
    <name type="common">Iberian ribbed newt</name>
    <dbReference type="NCBI Taxonomy" id="8319"/>
    <lineage>
        <taxon>Eukaryota</taxon>
        <taxon>Metazoa</taxon>
        <taxon>Chordata</taxon>
        <taxon>Craniata</taxon>
        <taxon>Vertebrata</taxon>
        <taxon>Euteleostomi</taxon>
        <taxon>Amphibia</taxon>
        <taxon>Batrachia</taxon>
        <taxon>Caudata</taxon>
        <taxon>Salamandroidea</taxon>
        <taxon>Salamandridae</taxon>
        <taxon>Pleurodelinae</taxon>
        <taxon>Pleurodeles</taxon>
    </lineage>
</organism>
<feature type="compositionally biased region" description="Basic and acidic residues" evidence="1">
    <location>
        <begin position="33"/>
        <end position="46"/>
    </location>
</feature>
<name>A0AAV7RY91_PLEWA</name>
<dbReference type="AlphaFoldDB" id="A0AAV7RY91"/>
<gene>
    <name evidence="2" type="ORF">NDU88_008640</name>
</gene>
<feature type="region of interest" description="Disordered" evidence="1">
    <location>
        <begin position="1"/>
        <end position="99"/>
    </location>
</feature>
<feature type="compositionally biased region" description="Basic residues" evidence="1">
    <location>
        <begin position="9"/>
        <end position="19"/>
    </location>
</feature>
<evidence type="ECO:0000313" key="3">
    <source>
        <dbReference type="Proteomes" id="UP001066276"/>
    </source>
</evidence>